<comment type="caution">
    <text evidence="1">The sequence shown here is derived from an EMBL/GenBank/DDBJ whole genome shotgun (WGS) entry which is preliminary data.</text>
</comment>
<dbReference type="NCBIfam" id="TIGR01175">
    <property type="entry name" value="pilM"/>
    <property type="match status" value="1"/>
</dbReference>
<dbReference type="SUPFAM" id="SSF53067">
    <property type="entry name" value="Actin-like ATPase domain"/>
    <property type="match status" value="2"/>
</dbReference>
<evidence type="ECO:0000313" key="2">
    <source>
        <dbReference type="Proteomes" id="UP000179001"/>
    </source>
</evidence>
<dbReference type="PANTHER" id="PTHR32432:SF3">
    <property type="entry name" value="ETHANOLAMINE UTILIZATION PROTEIN EUTJ"/>
    <property type="match status" value="1"/>
</dbReference>
<dbReference type="EMBL" id="MFGJ01000007">
    <property type="protein sequence ID" value="OGF31735.1"/>
    <property type="molecule type" value="Genomic_DNA"/>
</dbReference>
<dbReference type="InterPro" id="IPR043129">
    <property type="entry name" value="ATPase_NBD"/>
</dbReference>
<accession>A0A1F5SYD5</accession>
<dbReference type="InterPro" id="IPR050696">
    <property type="entry name" value="FtsA/MreB"/>
</dbReference>
<dbReference type="Proteomes" id="UP000179001">
    <property type="component" value="Unassembled WGS sequence"/>
</dbReference>
<reference evidence="1 2" key="1">
    <citation type="journal article" date="2016" name="Nat. Commun.">
        <title>Thousands of microbial genomes shed light on interconnected biogeochemical processes in an aquifer system.</title>
        <authorList>
            <person name="Anantharaman K."/>
            <person name="Brown C.T."/>
            <person name="Hug L.A."/>
            <person name="Sharon I."/>
            <person name="Castelle C.J."/>
            <person name="Probst A.J."/>
            <person name="Thomas B.C."/>
            <person name="Singh A."/>
            <person name="Wilkins M.J."/>
            <person name="Karaoz U."/>
            <person name="Brodie E.L."/>
            <person name="Williams K.H."/>
            <person name="Hubbard S.S."/>
            <person name="Banfield J.F."/>
        </authorList>
    </citation>
    <scope>NUCLEOTIDE SEQUENCE [LARGE SCALE GENOMIC DNA]</scope>
</reference>
<dbReference type="Gene3D" id="3.30.420.40">
    <property type="match status" value="2"/>
</dbReference>
<organism evidence="1 2">
    <name type="scientific">Candidatus Falkowbacteria bacterium RIFOXYC2_FULL_36_12</name>
    <dbReference type="NCBI Taxonomy" id="1798002"/>
    <lineage>
        <taxon>Bacteria</taxon>
        <taxon>Candidatus Falkowiibacteriota</taxon>
    </lineage>
</organism>
<evidence type="ECO:0008006" key="3">
    <source>
        <dbReference type="Google" id="ProtNLM"/>
    </source>
</evidence>
<name>A0A1F5SYD5_9BACT</name>
<dbReference type="Pfam" id="PF11104">
    <property type="entry name" value="PilM_2"/>
    <property type="match status" value="1"/>
</dbReference>
<dbReference type="AlphaFoldDB" id="A0A1F5SYD5"/>
<dbReference type="PANTHER" id="PTHR32432">
    <property type="entry name" value="CELL DIVISION PROTEIN FTSA-RELATED"/>
    <property type="match status" value="1"/>
</dbReference>
<protein>
    <recommendedName>
        <fullName evidence="3">SHS2 domain-containing protein</fullName>
    </recommendedName>
</protein>
<dbReference type="InterPro" id="IPR005883">
    <property type="entry name" value="PilM"/>
</dbReference>
<dbReference type="STRING" id="1798002.A2478_04590"/>
<dbReference type="Gene3D" id="3.30.1490.300">
    <property type="match status" value="1"/>
</dbReference>
<sequence length="364" mass="39838">MGLFSKKTGDKSYLGVDIGGSSVKLVELLDNKGRAQLLTYGYLERSTKSATENLLDKPTEMADSIKKIAEKSKVQTKDAITALPASSVFTTILYLTDINKKDLTSIKKVTEAVQAEAEKVLPLPLDEMVLDWKVLNGGGSSTDPKAGVQVLLTAAAKTLVKKYIDIFKKAGFNLLSLETESFGMARALVGKDKSTVIIVDIGAANTDITIVDNGIPYMERTVDIGGYQITKILAETMNISIDQAEQFKRDLANYSSQVLNQGQLLPESIEKSLVPIINEIKYLLDFFGKQPGNEAKRIDRLILSGGTAKIFNLTEYFTKMFNIRTFLGDPWARVLSPEDLKPALDAVGSRLAVCIGLAMRDIEK</sequence>
<proteinExistence type="predicted"/>
<evidence type="ECO:0000313" key="1">
    <source>
        <dbReference type="EMBL" id="OGF31735.1"/>
    </source>
</evidence>
<dbReference type="CDD" id="cd24049">
    <property type="entry name" value="ASKHA_NBD_PilM"/>
    <property type="match status" value="1"/>
</dbReference>
<gene>
    <name evidence="1" type="ORF">A2478_04590</name>
</gene>
<dbReference type="PIRSF" id="PIRSF019169">
    <property type="entry name" value="PilM"/>
    <property type="match status" value="1"/>
</dbReference>